<feature type="transmembrane region" description="Helical" evidence="8">
    <location>
        <begin position="119"/>
        <end position="138"/>
    </location>
</feature>
<evidence type="ECO:0000256" key="5">
    <source>
        <dbReference type="ARBA" id="ARBA00037744"/>
    </source>
</evidence>
<keyword evidence="8" id="KW-0472">Membrane</keyword>
<evidence type="ECO:0000313" key="12">
    <source>
        <dbReference type="WBParaSite" id="TCLT_0000823801-mRNA-1"/>
    </source>
</evidence>
<gene>
    <name evidence="10" type="ORF">TCLT_LOCUS8227</name>
</gene>
<evidence type="ECO:0000256" key="2">
    <source>
        <dbReference type="ARBA" id="ARBA00022490"/>
    </source>
</evidence>
<comment type="subcellular location">
    <subcellularLocation>
        <location evidence="6">Cell projection</location>
        <location evidence="6">Pseudopodium</location>
    </subcellularLocation>
    <subcellularLocation>
        <location evidence="1">Cytoplasm</location>
        <location evidence="1">Cytoskeleton</location>
    </subcellularLocation>
</comment>
<keyword evidence="2" id="KW-0963">Cytoplasm</keyword>
<evidence type="ECO:0000313" key="11">
    <source>
        <dbReference type="Proteomes" id="UP000276776"/>
    </source>
</evidence>
<keyword evidence="11" id="KW-1185">Reference proteome</keyword>
<dbReference type="GO" id="GO:0005856">
    <property type="term" value="C:cytoskeleton"/>
    <property type="evidence" value="ECO:0007669"/>
    <property type="project" value="UniProtKB-SubCell"/>
</dbReference>
<evidence type="ECO:0000256" key="6">
    <source>
        <dbReference type="ARBA" id="ARBA00037818"/>
    </source>
</evidence>
<dbReference type="GO" id="GO:0031143">
    <property type="term" value="C:pseudopodium"/>
    <property type="evidence" value="ECO:0007669"/>
    <property type="project" value="UniProtKB-SubCell"/>
</dbReference>
<dbReference type="Proteomes" id="UP000276776">
    <property type="component" value="Unassembled WGS sequence"/>
</dbReference>
<keyword evidence="4" id="KW-0966">Cell projection</keyword>
<dbReference type="PANTHER" id="PTHR22920">
    <property type="entry name" value="MAJOR SPERM PROTEIN"/>
    <property type="match status" value="1"/>
</dbReference>
<evidence type="ECO:0000256" key="4">
    <source>
        <dbReference type="ARBA" id="ARBA00023273"/>
    </source>
</evidence>
<evidence type="ECO:0000256" key="7">
    <source>
        <dbReference type="RuleBase" id="RU003425"/>
    </source>
</evidence>
<dbReference type="OrthoDB" id="5784868at2759"/>
<reference evidence="12" key="1">
    <citation type="submission" date="2017-02" db="UniProtKB">
        <authorList>
            <consortium name="WormBaseParasite"/>
        </authorList>
    </citation>
    <scope>IDENTIFICATION</scope>
</reference>
<dbReference type="SUPFAM" id="SSF49354">
    <property type="entry name" value="PapD-like"/>
    <property type="match status" value="1"/>
</dbReference>
<evidence type="ECO:0000256" key="3">
    <source>
        <dbReference type="ARBA" id="ARBA00023212"/>
    </source>
</evidence>
<dbReference type="InterPro" id="IPR008962">
    <property type="entry name" value="PapD-like_sf"/>
</dbReference>
<accession>A0A0N5D5F7</accession>
<name>A0A0N5D5F7_THECL</name>
<keyword evidence="3 7" id="KW-0206">Cytoskeleton</keyword>
<feature type="domain" description="MSP" evidence="9">
    <location>
        <begin position="361"/>
        <end position="476"/>
    </location>
</feature>
<evidence type="ECO:0000313" key="10">
    <source>
        <dbReference type="EMBL" id="VDN05764.1"/>
    </source>
</evidence>
<dbReference type="AlphaFoldDB" id="A0A0N5D5F7"/>
<dbReference type="Pfam" id="PF00635">
    <property type="entry name" value="Motile_Sperm"/>
    <property type="match status" value="1"/>
</dbReference>
<feature type="transmembrane region" description="Helical" evidence="8">
    <location>
        <begin position="144"/>
        <end position="164"/>
    </location>
</feature>
<evidence type="ECO:0000256" key="8">
    <source>
        <dbReference type="SAM" id="Phobius"/>
    </source>
</evidence>
<dbReference type="InterPro" id="IPR013783">
    <property type="entry name" value="Ig-like_fold"/>
</dbReference>
<reference evidence="10 11" key="2">
    <citation type="submission" date="2018-11" db="EMBL/GenBank/DDBJ databases">
        <authorList>
            <consortium name="Pathogen Informatics"/>
        </authorList>
    </citation>
    <scope>NUCLEOTIDE SEQUENCE [LARGE SCALE GENOMIC DNA]</scope>
</reference>
<dbReference type="PANTHER" id="PTHR22920:SF7">
    <property type="entry name" value="MSP DOMAIN-CONTAINING PROTEIN-RELATED"/>
    <property type="match status" value="1"/>
</dbReference>
<comment type="function">
    <text evidence="5 7">Central component in molecular interactions underlying sperm crawling. Forms an extensive filament system that extends from sperm villipoda, along the leading edge of the pseudopod.</text>
</comment>
<dbReference type="EMBL" id="UYYF01004602">
    <property type="protein sequence ID" value="VDN05764.1"/>
    <property type="molecule type" value="Genomic_DNA"/>
</dbReference>
<dbReference type="InterPro" id="IPR000535">
    <property type="entry name" value="MSP_dom"/>
</dbReference>
<dbReference type="PROSITE" id="PS50202">
    <property type="entry name" value="MSP"/>
    <property type="match status" value="1"/>
</dbReference>
<dbReference type="InterPro" id="IPR051155">
    <property type="entry name" value="Nematode_MSP"/>
</dbReference>
<keyword evidence="8" id="KW-1133">Transmembrane helix</keyword>
<evidence type="ECO:0000259" key="9">
    <source>
        <dbReference type="PROSITE" id="PS50202"/>
    </source>
</evidence>
<dbReference type="OMA" id="PIMWALK"/>
<protein>
    <recommendedName>
        <fullName evidence="7">Major sperm protein</fullName>
    </recommendedName>
</protein>
<keyword evidence="8" id="KW-0812">Transmembrane</keyword>
<organism evidence="12">
    <name type="scientific">Thelazia callipaeda</name>
    <name type="common">Oriental eyeworm</name>
    <name type="synonym">Parasitic nematode</name>
    <dbReference type="NCBI Taxonomy" id="103827"/>
    <lineage>
        <taxon>Eukaryota</taxon>
        <taxon>Metazoa</taxon>
        <taxon>Ecdysozoa</taxon>
        <taxon>Nematoda</taxon>
        <taxon>Chromadorea</taxon>
        <taxon>Rhabditida</taxon>
        <taxon>Spirurina</taxon>
        <taxon>Spiruromorpha</taxon>
        <taxon>Thelazioidea</taxon>
        <taxon>Thelaziidae</taxon>
        <taxon>Thelazia</taxon>
    </lineage>
</organism>
<sequence>MAISVNMKHSREELNDHGGQIVLQSFWGYLSLFFDNLGTKFMTDMCTIVNGNEFDLTELEMMKVEKQTNWRQWFIVCSAVIAVYLIHGEHAKSVCNISTTLPAAFFTYKQLSDQRTRIFAYKATLFYWSIHGILIAFDNVFTDTFGYFFGKFVLLLVLFFNIIYQYDMGRNVAEQHKHNTATNNSKISTRTGFLVSSFESDMSLDTTMVVTDNSQLMIRVNTFNQHILNILQDMLFKNDNFSPLSLNSTKSTLMTACSSLAHSTAIAAVSNTSLAHDASLKSVCSVKGQRFNEMDIKTAEAQLSAMTGITVSEGVNQEMIKDVTEVAHSDECQLLDCEAKFSALDPNASYVPDKATEEKEMLVTDPVDCIVFKLPYNDSVTICVTNKYSCPIMWALKTNAILRMIAQPTCGTLEQNATVHIKIGMTSVPPQDSGKKDRVAIDYCLIDNHTDGTDRSFLYKLQGPLRKRKKFEVYYEV</sequence>
<evidence type="ECO:0000256" key="1">
    <source>
        <dbReference type="ARBA" id="ARBA00004245"/>
    </source>
</evidence>
<dbReference type="WBParaSite" id="TCLT_0000823801-mRNA-1">
    <property type="protein sequence ID" value="TCLT_0000823801-mRNA-1"/>
    <property type="gene ID" value="TCLT_0000823801"/>
</dbReference>
<proteinExistence type="predicted"/>
<dbReference type="Gene3D" id="2.60.40.10">
    <property type="entry name" value="Immunoglobulins"/>
    <property type="match status" value="1"/>
</dbReference>